<dbReference type="PROSITE" id="PS00374">
    <property type="entry name" value="MGMT"/>
    <property type="match status" value="1"/>
</dbReference>
<dbReference type="SUPFAM" id="SSF46767">
    <property type="entry name" value="Methylated DNA-protein cysteine methyltransferase, C-terminal domain"/>
    <property type="match status" value="1"/>
</dbReference>
<dbReference type="AlphaFoldDB" id="A0A378VVE5"/>
<dbReference type="InterPro" id="IPR036388">
    <property type="entry name" value="WH-like_DNA-bd_sf"/>
</dbReference>
<gene>
    <name evidence="10" type="primary">ogt</name>
    <name evidence="10" type="ORF">NCTC11421_01150</name>
</gene>
<sequence length="78" mass="8414">MAIPYGETRSYKEQAQRLGNPKAVRAVAAANGQNKVSILIPCHRVIGSDGKLTGYAGGLNRKQFLLALERGEVQTALF</sequence>
<evidence type="ECO:0000259" key="9">
    <source>
        <dbReference type="Pfam" id="PF01035"/>
    </source>
</evidence>
<dbReference type="PANTHER" id="PTHR10815:SF5">
    <property type="entry name" value="METHYLATED-DNA--PROTEIN-CYSTEINE METHYLTRANSFERASE"/>
    <property type="match status" value="1"/>
</dbReference>
<dbReference type="InterPro" id="IPR001497">
    <property type="entry name" value="MethylDNA_cys_MeTrfase_AS"/>
</dbReference>
<keyword evidence="5 10" id="KW-0808">Transferase</keyword>
<feature type="domain" description="Methylated-DNA-[protein]-cysteine S-methyltransferase DNA binding" evidence="9">
    <location>
        <begin position="2"/>
        <end position="70"/>
    </location>
</feature>
<keyword evidence="6" id="KW-0227">DNA damage</keyword>
<dbReference type="GO" id="GO:0003908">
    <property type="term" value="F:methylated-DNA-[protein]-cysteine S-methyltransferase activity"/>
    <property type="evidence" value="ECO:0007669"/>
    <property type="project" value="UniProtKB-EC"/>
</dbReference>
<evidence type="ECO:0000256" key="8">
    <source>
        <dbReference type="ARBA" id="ARBA00049348"/>
    </source>
</evidence>
<evidence type="ECO:0000256" key="1">
    <source>
        <dbReference type="ARBA" id="ARBA00001286"/>
    </source>
</evidence>
<accession>A0A378VVE5</accession>
<dbReference type="EMBL" id="UGRI01000001">
    <property type="protein sequence ID" value="SUA21043.1"/>
    <property type="molecule type" value="Genomic_DNA"/>
</dbReference>
<dbReference type="InterPro" id="IPR014048">
    <property type="entry name" value="MethylDNA_cys_MeTrfase_DNA-bd"/>
</dbReference>
<evidence type="ECO:0000313" key="10">
    <source>
        <dbReference type="EMBL" id="SUA21043.1"/>
    </source>
</evidence>
<dbReference type="CDD" id="cd06445">
    <property type="entry name" value="ATase"/>
    <property type="match status" value="1"/>
</dbReference>
<dbReference type="Gene3D" id="1.10.10.10">
    <property type="entry name" value="Winged helix-like DNA-binding domain superfamily/Winged helix DNA-binding domain"/>
    <property type="match status" value="1"/>
</dbReference>
<keyword evidence="7" id="KW-0234">DNA repair</keyword>
<dbReference type="FunFam" id="1.10.10.10:FF:000214">
    <property type="entry name" value="Methylated-DNA--protein-cysteine methyltransferase"/>
    <property type="match status" value="1"/>
</dbReference>
<evidence type="ECO:0000256" key="5">
    <source>
        <dbReference type="ARBA" id="ARBA00022679"/>
    </source>
</evidence>
<protein>
    <recommendedName>
        <fullName evidence="3">methylated-DNA--[protein]-cysteine S-methyltransferase</fullName>
        <ecNumber evidence="3">2.1.1.63</ecNumber>
    </recommendedName>
</protein>
<reference evidence="10" key="1">
    <citation type="submission" date="2018-06" db="EMBL/GenBank/DDBJ databases">
        <authorList>
            <consortium name="Pathogen Informatics"/>
            <person name="Doyle S."/>
        </authorList>
    </citation>
    <scope>NUCLEOTIDE SEQUENCE [LARGE SCALE GENOMIC DNA]</scope>
    <source>
        <strain evidence="10">NCTC11421</strain>
    </source>
</reference>
<evidence type="ECO:0000256" key="2">
    <source>
        <dbReference type="ARBA" id="ARBA00008711"/>
    </source>
</evidence>
<evidence type="ECO:0000256" key="3">
    <source>
        <dbReference type="ARBA" id="ARBA00011918"/>
    </source>
</evidence>
<comment type="catalytic activity">
    <reaction evidence="8">
        <text>a 6-O-methyl-2'-deoxyguanosine in DNA + L-cysteinyl-[protein] = S-methyl-L-cysteinyl-[protein] + a 2'-deoxyguanosine in DNA</text>
        <dbReference type="Rhea" id="RHEA:24000"/>
        <dbReference type="Rhea" id="RHEA-COMP:10131"/>
        <dbReference type="Rhea" id="RHEA-COMP:10132"/>
        <dbReference type="Rhea" id="RHEA-COMP:11367"/>
        <dbReference type="Rhea" id="RHEA-COMP:11368"/>
        <dbReference type="ChEBI" id="CHEBI:29950"/>
        <dbReference type="ChEBI" id="CHEBI:82612"/>
        <dbReference type="ChEBI" id="CHEBI:85445"/>
        <dbReference type="ChEBI" id="CHEBI:85448"/>
        <dbReference type="EC" id="2.1.1.63"/>
    </reaction>
</comment>
<dbReference type="EC" id="2.1.1.63" evidence="3"/>
<dbReference type="GO" id="GO:0006281">
    <property type="term" value="P:DNA repair"/>
    <property type="evidence" value="ECO:0007669"/>
    <property type="project" value="UniProtKB-KW"/>
</dbReference>
<keyword evidence="4 10" id="KW-0489">Methyltransferase</keyword>
<name>A0A378VVE5_NEIGO</name>
<dbReference type="NCBIfam" id="TIGR00589">
    <property type="entry name" value="ogt"/>
    <property type="match status" value="1"/>
</dbReference>
<evidence type="ECO:0000256" key="7">
    <source>
        <dbReference type="ARBA" id="ARBA00023204"/>
    </source>
</evidence>
<dbReference type="InterPro" id="IPR036217">
    <property type="entry name" value="MethylDNA_cys_MeTrfase_DNAb"/>
</dbReference>
<evidence type="ECO:0000256" key="4">
    <source>
        <dbReference type="ARBA" id="ARBA00022603"/>
    </source>
</evidence>
<dbReference type="Pfam" id="PF01035">
    <property type="entry name" value="DNA_binding_1"/>
    <property type="match status" value="1"/>
</dbReference>
<dbReference type="PANTHER" id="PTHR10815">
    <property type="entry name" value="METHYLATED-DNA--PROTEIN-CYSTEINE METHYLTRANSFERASE"/>
    <property type="match status" value="1"/>
</dbReference>
<comment type="catalytic activity">
    <reaction evidence="1">
        <text>a 4-O-methyl-thymidine in DNA + L-cysteinyl-[protein] = a thymidine in DNA + S-methyl-L-cysteinyl-[protein]</text>
        <dbReference type="Rhea" id="RHEA:53428"/>
        <dbReference type="Rhea" id="RHEA-COMP:10131"/>
        <dbReference type="Rhea" id="RHEA-COMP:10132"/>
        <dbReference type="Rhea" id="RHEA-COMP:13555"/>
        <dbReference type="Rhea" id="RHEA-COMP:13556"/>
        <dbReference type="ChEBI" id="CHEBI:29950"/>
        <dbReference type="ChEBI" id="CHEBI:82612"/>
        <dbReference type="ChEBI" id="CHEBI:137386"/>
        <dbReference type="ChEBI" id="CHEBI:137387"/>
        <dbReference type="EC" id="2.1.1.63"/>
    </reaction>
</comment>
<comment type="similarity">
    <text evidence="2">Belongs to the MGMT family.</text>
</comment>
<proteinExistence type="inferred from homology"/>
<evidence type="ECO:0000256" key="6">
    <source>
        <dbReference type="ARBA" id="ARBA00022763"/>
    </source>
</evidence>
<dbReference type="GO" id="GO:0032259">
    <property type="term" value="P:methylation"/>
    <property type="evidence" value="ECO:0007669"/>
    <property type="project" value="UniProtKB-KW"/>
</dbReference>
<organism evidence="10">
    <name type="scientific">Neisseria gonorrhoeae</name>
    <dbReference type="NCBI Taxonomy" id="485"/>
    <lineage>
        <taxon>Bacteria</taxon>
        <taxon>Pseudomonadati</taxon>
        <taxon>Pseudomonadota</taxon>
        <taxon>Betaproteobacteria</taxon>
        <taxon>Neisseriales</taxon>
        <taxon>Neisseriaceae</taxon>
        <taxon>Neisseria</taxon>
    </lineage>
</organism>